<keyword evidence="3" id="KW-1185">Reference proteome</keyword>
<reference evidence="2 3" key="1">
    <citation type="journal article" date="2013" name="Front. Plant Sci.">
        <title>The Reference Genome of the Halophytic Plant Eutrema salsugineum.</title>
        <authorList>
            <person name="Yang R."/>
            <person name="Jarvis D.E."/>
            <person name="Chen H."/>
            <person name="Beilstein M.A."/>
            <person name="Grimwood J."/>
            <person name="Jenkins J."/>
            <person name="Shu S."/>
            <person name="Prochnik S."/>
            <person name="Xin M."/>
            <person name="Ma C."/>
            <person name="Schmutz J."/>
            <person name="Wing R.A."/>
            <person name="Mitchell-Olds T."/>
            <person name="Schumaker K.S."/>
            <person name="Wang X."/>
        </authorList>
    </citation>
    <scope>NUCLEOTIDE SEQUENCE [LARGE SCALE GENOMIC DNA]</scope>
</reference>
<dbReference type="Proteomes" id="UP000030689">
    <property type="component" value="Unassembled WGS sequence"/>
</dbReference>
<organism evidence="2 3">
    <name type="scientific">Eutrema salsugineum</name>
    <name type="common">Saltwater cress</name>
    <name type="synonym">Sisymbrium salsugineum</name>
    <dbReference type="NCBI Taxonomy" id="72664"/>
    <lineage>
        <taxon>Eukaryota</taxon>
        <taxon>Viridiplantae</taxon>
        <taxon>Streptophyta</taxon>
        <taxon>Embryophyta</taxon>
        <taxon>Tracheophyta</taxon>
        <taxon>Spermatophyta</taxon>
        <taxon>Magnoliopsida</taxon>
        <taxon>eudicotyledons</taxon>
        <taxon>Gunneridae</taxon>
        <taxon>Pentapetalae</taxon>
        <taxon>rosids</taxon>
        <taxon>malvids</taxon>
        <taxon>Brassicales</taxon>
        <taxon>Brassicaceae</taxon>
        <taxon>Eutremeae</taxon>
        <taxon>Eutrema</taxon>
    </lineage>
</organism>
<evidence type="ECO:0000313" key="3">
    <source>
        <dbReference type="Proteomes" id="UP000030689"/>
    </source>
</evidence>
<name>V4N3E6_EUTSA</name>
<evidence type="ECO:0000313" key="2">
    <source>
        <dbReference type="EMBL" id="ESQ39796.1"/>
    </source>
</evidence>
<dbReference type="AlphaFoldDB" id="V4N3E6"/>
<sequence length="139" mass="16252">MSQSGVTENTHTNKRKRHIQDPIRQKIIEMLMKKMTDRDDSSSSNDLSRDEINRMILKETLLLRPFGLGRSPPNFDGASSSTFHREPELLEEIEKLNKQLKEKDSRFKQLEKQNSETRQELSSIKDFMQKQFPSSFPPS</sequence>
<dbReference type="KEGG" id="eus:EUTSA_v10001066mg"/>
<feature type="region of interest" description="Disordered" evidence="1">
    <location>
        <begin position="1"/>
        <end position="20"/>
    </location>
</feature>
<evidence type="ECO:0000256" key="1">
    <source>
        <dbReference type="SAM" id="MobiDB-lite"/>
    </source>
</evidence>
<protein>
    <submittedName>
        <fullName evidence="2">Uncharacterized protein</fullName>
    </submittedName>
</protein>
<proteinExistence type="predicted"/>
<dbReference type="EMBL" id="KI517465">
    <property type="protein sequence ID" value="ESQ39796.1"/>
    <property type="molecule type" value="Genomic_DNA"/>
</dbReference>
<gene>
    <name evidence="2" type="ORF">EUTSA_v10001066mg</name>
</gene>
<dbReference type="Gramene" id="ESQ39796">
    <property type="protein sequence ID" value="ESQ39796"/>
    <property type="gene ID" value="EUTSA_v10001066mg"/>
</dbReference>
<feature type="region of interest" description="Disordered" evidence="1">
    <location>
        <begin position="104"/>
        <end position="139"/>
    </location>
</feature>
<feature type="compositionally biased region" description="Basic and acidic residues" evidence="1">
    <location>
        <begin position="104"/>
        <end position="119"/>
    </location>
</feature>
<accession>V4N3E6</accession>
<feature type="compositionally biased region" description="Polar residues" evidence="1">
    <location>
        <begin position="1"/>
        <end position="10"/>
    </location>
</feature>